<name>A0A0F5L3B2_9HYPH</name>
<evidence type="ECO:0000313" key="2">
    <source>
        <dbReference type="EMBL" id="KKB76858.1"/>
    </source>
</evidence>
<evidence type="ECO:0000259" key="1">
    <source>
        <dbReference type="PROSITE" id="PS51186"/>
    </source>
</evidence>
<evidence type="ECO:0000313" key="3">
    <source>
        <dbReference type="EMBL" id="SHF26982.1"/>
    </source>
</evidence>
<dbReference type="Pfam" id="PF00583">
    <property type="entry name" value="Acetyltransf_1"/>
    <property type="match status" value="1"/>
</dbReference>
<evidence type="ECO:0000313" key="5">
    <source>
        <dbReference type="Proteomes" id="UP000184533"/>
    </source>
</evidence>
<dbReference type="Gene3D" id="3.40.630.30">
    <property type="match status" value="1"/>
</dbReference>
<dbReference type="RefSeq" id="WP_046136985.1">
    <property type="nucleotide sequence ID" value="NZ_FQVC01000006.1"/>
</dbReference>
<dbReference type="EMBL" id="FQVC01000006">
    <property type="protein sequence ID" value="SHF26982.1"/>
    <property type="molecule type" value="Genomic_DNA"/>
</dbReference>
<dbReference type="AlphaFoldDB" id="A0A0F5L3B2"/>
<dbReference type="SUPFAM" id="SSF55729">
    <property type="entry name" value="Acyl-CoA N-acyltransferases (Nat)"/>
    <property type="match status" value="1"/>
</dbReference>
<dbReference type="InterPro" id="IPR000182">
    <property type="entry name" value="GNAT_dom"/>
</dbReference>
<dbReference type="PROSITE" id="PS51186">
    <property type="entry name" value="GNAT"/>
    <property type="match status" value="1"/>
</dbReference>
<accession>A0A0F5L3B2</accession>
<dbReference type="EMBL" id="LAJF01000148">
    <property type="protein sequence ID" value="KKB76858.1"/>
    <property type="molecule type" value="Genomic_DNA"/>
</dbReference>
<organism evidence="2 4">
    <name type="scientific">Devosia limi DSM 17137</name>
    <dbReference type="NCBI Taxonomy" id="1121477"/>
    <lineage>
        <taxon>Bacteria</taxon>
        <taxon>Pseudomonadati</taxon>
        <taxon>Pseudomonadota</taxon>
        <taxon>Alphaproteobacteria</taxon>
        <taxon>Hyphomicrobiales</taxon>
        <taxon>Devosiaceae</taxon>
        <taxon>Devosia</taxon>
    </lineage>
</organism>
<dbReference type="PATRIC" id="fig|1121477.3.peg.719"/>
<evidence type="ECO:0000313" key="4">
    <source>
        <dbReference type="Proteomes" id="UP000033608"/>
    </source>
</evidence>
<dbReference type="Proteomes" id="UP000033608">
    <property type="component" value="Unassembled WGS sequence"/>
</dbReference>
<dbReference type="GO" id="GO:0016747">
    <property type="term" value="F:acyltransferase activity, transferring groups other than amino-acyl groups"/>
    <property type="evidence" value="ECO:0007669"/>
    <property type="project" value="InterPro"/>
</dbReference>
<dbReference type="Proteomes" id="UP000184533">
    <property type="component" value="Unassembled WGS sequence"/>
</dbReference>
<sequence length="164" mass="17656">MTDYLVRLYDLPVFEAEARVAAAGIMVRRAIAPEGHVVLDWIRAHFSEHWVSEAARGLAQTPVTTWIAVKDNKMLGFACHDTTAKGFFGPTGVDVAARGQGIGDALLIATLKGMREAGYGYAVIGDPGPIAFYQKRLDCLEIPKSKPGVYAGMLRAQKDGPIPG</sequence>
<feature type="domain" description="N-acetyltransferase" evidence="1">
    <location>
        <begin position="25"/>
        <end position="161"/>
    </location>
</feature>
<dbReference type="STRING" id="1121477.SAMN02745223_02161"/>
<dbReference type="CDD" id="cd04301">
    <property type="entry name" value="NAT_SF"/>
    <property type="match status" value="1"/>
</dbReference>
<protein>
    <recommendedName>
        <fullName evidence="1">N-acetyltransferase domain-containing protein</fullName>
    </recommendedName>
</protein>
<reference evidence="2 4" key="1">
    <citation type="submission" date="2015-03" db="EMBL/GenBank/DDBJ databases">
        <authorList>
            <person name="Hassan Y.I."/>
            <person name="Lepp D."/>
            <person name="Zhou T."/>
        </authorList>
    </citation>
    <scope>NUCLEOTIDE SEQUENCE [LARGE SCALE GENOMIC DNA]</scope>
    <source>
        <strain evidence="2 4">DSM 17137</strain>
    </source>
</reference>
<dbReference type="InterPro" id="IPR016181">
    <property type="entry name" value="Acyl_CoA_acyltransferase"/>
</dbReference>
<reference evidence="3 5" key="2">
    <citation type="submission" date="2016-11" db="EMBL/GenBank/DDBJ databases">
        <authorList>
            <person name="Jaros S."/>
            <person name="Januszkiewicz K."/>
            <person name="Wedrychowicz H."/>
        </authorList>
    </citation>
    <scope>NUCLEOTIDE SEQUENCE [LARGE SCALE GENOMIC DNA]</scope>
    <source>
        <strain evidence="3 5">DSM 17137</strain>
    </source>
</reference>
<gene>
    <name evidence="3" type="ORF">SAMN02745223_02161</name>
    <name evidence="2" type="ORF">VW29_19705</name>
</gene>
<proteinExistence type="predicted"/>
<keyword evidence="4" id="KW-1185">Reference proteome</keyword>